<dbReference type="InterPro" id="IPR035906">
    <property type="entry name" value="MetI-like_sf"/>
</dbReference>
<feature type="domain" description="ABC transmembrane type-1" evidence="10">
    <location>
        <begin position="95"/>
        <end position="388"/>
    </location>
</feature>
<evidence type="ECO:0000313" key="12">
    <source>
        <dbReference type="Proteomes" id="UP000199071"/>
    </source>
</evidence>
<feature type="transmembrane region" description="Helical" evidence="9">
    <location>
        <begin position="222"/>
        <end position="248"/>
    </location>
</feature>
<protein>
    <submittedName>
        <fullName evidence="11">General L-amino acid transport system permease protein</fullName>
    </submittedName>
</protein>
<evidence type="ECO:0000256" key="6">
    <source>
        <dbReference type="ARBA" id="ARBA00022970"/>
    </source>
</evidence>
<dbReference type="CDD" id="cd06261">
    <property type="entry name" value="TM_PBP2"/>
    <property type="match status" value="2"/>
</dbReference>
<feature type="transmembrane region" description="Helical" evidence="9">
    <location>
        <begin position="342"/>
        <end position="360"/>
    </location>
</feature>
<dbReference type="Gene3D" id="1.10.3720.10">
    <property type="entry name" value="MetI-like"/>
    <property type="match status" value="2"/>
</dbReference>
<dbReference type="AlphaFoldDB" id="A0A1G6B2P4"/>
<keyword evidence="4" id="KW-1003">Cell membrane</keyword>
<keyword evidence="12" id="KW-1185">Reference proteome</keyword>
<keyword evidence="3 9" id="KW-0813">Transport</keyword>
<dbReference type="InterPro" id="IPR000515">
    <property type="entry name" value="MetI-like"/>
</dbReference>
<dbReference type="EMBL" id="FMXQ01000002">
    <property type="protein sequence ID" value="SDB14875.1"/>
    <property type="molecule type" value="Genomic_DNA"/>
</dbReference>
<comment type="similarity">
    <text evidence="2">Belongs to the binding-protein-dependent transport system permease family. HisMQ subfamily.</text>
</comment>
<feature type="transmembrane region" description="Helical" evidence="9">
    <location>
        <begin position="91"/>
        <end position="118"/>
    </location>
</feature>
<keyword evidence="6" id="KW-0029">Amino-acid transport</keyword>
<accession>A0A1G6B2P4</accession>
<reference evidence="11 12" key="1">
    <citation type="submission" date="2016-10" db="EMBL/GenBank/DDBJ databases">
        <authorList>
            <person name="de Groot N.N."/>
        </authorList>
    </citation>
    <scope>NUCLEOTIDE SEQUENCE [LARGE SCALE GENOMIC DNA]</scope>
    <source>
        <strain evidence="11 12">ATCC 35022</strain>
    </source>
</reference>
<evidence type="ECO:0000256" key="5">
    <source>
        <dbReference type="ARBA" id="ARBA00022692"/>
    </source>
</evidence>
<dbReference type="PROSITE" id="PS50928">
    <property type="entry name" value="ABC_TM1"/>
    <property type="match status" value="1"/>
</dbReference>
<evidence type="ECO:0000256" key="3">
    <source>
        <dbReference type="ARBA" id="ARBA00022448"/>
    </source>
</evidence>
<name>A0A1G6B2P4_9HYPH</name>
<evidence type="ECO:0000256" key="8">
    <source>
        <dbReference type="ARBA" id="ARBA00023136"/>
    </source>
</evidence>
<dbReference type="GO" id="GO:0043190">
    <property type="term" value="C:ATP-binding cassette (ABC) transporter complex"/>
    <property type="evidence" value="ECO:0007669"/>
    <property type="project" value="InterPro"/>
</dbReference>
<dbReference type="InterPro" id="IPR043429">
    <property type="entry name" value="ArtM/GltK/GlnP/TcyL/YhdX-like"/>
</dbReference>
<evidence type="ECO:0000256" key="7">
    <source>
        <dbReference type="ARBA" id="ARBA00022989"/>
    </source>
</evidence>
<dbReference type="GO" id="GO:0006865">
    <property type="term" value="P:amino acid transport"/>
    <property type="evidence" value="ECO:0007669"/>
    <property type="project" value="UniProtKB-KW"/>
</dbReference>
<evidence type="ECO:0000256" key="2">
    <source>
        <dbReference type="ARBA" id="ARBA00010072"/>
    </source>
</evidence>
<dbReference type="STRING" id="665467.SAMN02982931_01141"/>
<evidence type="ECO:0000256" key="1">
    <source>
        <dbReference type="ARBA" id="ARBA00004429"/>
    </source>
</evidence>
<evidence type="ECO:0000256" key="4">
    <source>
        <dbReference type="ARBA" id="ARBA00022475"/>
    </source>
</evidence>
<organism evidence="11 12">
    <name type="scientific">Bauldia litoralis</name>
    <dbReference type="NCBI Taxonomy" id="665467"/>
    <lineage>
        <taxon>Bacteria</taxon>
        <taxon>Pseudomonadati</taxon>
        <taxon>Pseudomonadota</taxon>
        <taxon>Alphaproteobacteria</taxon>
        <taxon>Hyphomicrobiales</taxon>
        <taxon>Kaistiaceae</taxon>
        <taxon>Bauldia</taxon>
    </lineage>
</organism>
<dbReference type="PANTHER" id="PTHR30614:SF37">
    <property type="entry name" value="AMINO-ACID ABC TRANSPORTER PERMEASE PROTEIN YHDX-RELATED"/>
    <property type="match status" value="1"/>
</dbReference>
<sequence length="400" mass="43302">MAVGDMAPDRGVRGAARVSPLYDPKIRGIVFQVLLAIGVVAFFWWAIDNARENLERANIASGFDFLWSRAGFAISQSLIDYTPDDSYLRSFFVGLINTLLVGVIGVFLASIIGFIVGIARLSRNWLVAGIAGVYVETLRNIPVLLQLLFWYKAVLAVLPGPRQAVELPLGSNLSNRGLLLPWPDVEPGFGATVVALGVAIVAAIGISIWARRRLYATGQTFPAFWTGLGLIVFLPLLVFLASGSPLQLMYPELKGFNFVGGLHIQPEFVALLLGLSLYTATFIAEIVRAGILAVAKGQSEAAFALGMRQGPTLRLVIIPQAMRVIIPPLTNQYLNLIKNSSLAVAVGYPDLVSVFAGTVLNQTGQAVEAITITMLVYLAISVATSLFMNWFNRRVALVER</sequence>
<feature type="transmembrane region" description="Helical" evidence="9">
    <location>
        <begin position="268"/>
        <end position="287"/>
    </location>
</feature>
<dbReference type="Pfam" id="PF00528">
    <property type="entry name" value="BPD_transp_1"/>
    <property type="match status" value="1"/>
</dbReference>
<evidence type="ECO:0000256" key="9">
    <source>
        <dbReference type="RuleBase" id="RU363032"/>
    </source>
</evidence>
<comment type="subcellular location">
    <subcellularLocation>
        <location evidence="1">Cell inner membrane</location>
        <topology evidence="1">Multi-pass membrane protein</topology>
    </subcellularLocation>
    <subcellularLocation>
        <location evidence="9">Cell membrane</location>
        <topology evidence="9">Multi-pass membrane protein</topology>
    </subcellularLocation>
</comment>
<dbReference type="InterPro" id="IPR010065">
    <property type="entry name" value="AA_ABC_transptr_permease_3TM"/>
</dbReference>
<dbReference type="Proteomes" id="UP000199071">
    <property type="component" value="Unassembled WGS sequence"/>
</dbReference>
<proteinExistence type="inferred from homology"/>
<dbReference type="PANTHER" id="PTHR30614">
    <property type="entry name" value="MEMBRANE COMPONENT OF AMINO ACID ABC TRANSPORTER"/>
    <property type="match status" value="1"/>
</dbReference>
<feature type="transmembrane region" description="Helical" evidence="9">
    <location>
        <begin position="366"/>
        <end position="391"/>
    </location>
</feature>
<feature type="transmembrane region" description="Helical" evidence="9">
    <location>
        <begin position="29"/>
        <end position="47"/>
    </location>
</feature>
<gene>
    <name evidence="11" type="ORF">SAMN02982931_01141</name>
</gene>
<evidence type="ECO:0000259" key="10">
    <source>
        <dbReference type="PROSITE" id="PS50928"/>
    </source>
</evidence>
<dbReference type="GO" id="GO:0022857">
    <property type="term" value="F:transmembrane transporter activity"/>
    <property type="evidence" value="ECO:0007669"/>
    <property type="project" value="InterPro"/>
</dbReference>
<feature type="transmembrane region" description="Helical" evidence="9">
    <location>
        <begin position="188"/>
        <end position="210"/>
    </location>
</feature>
<keyword evidence="8 9" id="KW-0472">Membrane</keyword>
<keyword evidence="5 9" id="KW-0812">Transmembrane</keyword>
<dbReference type="NCBIfam" id="TIGR01726">
    <property type="entry name" value="HEQRo_perm_3TM"/>
    <property type="match status" value="1"/>
</dbReference>
<dbReference type="SUPFAM" id="SSF161098">
    <property type="entry name" value="MetI-like"/>
    <property type="match status" value="2"/>
</dbReference>
<evidence type="ECO:0000313" key="11">
    <source>
        <dbReference type="EMBL" id="SDB14875.1"/>
    </source>
</evidence>
<keyword evidence="7 9" id="KW-1133">Transmembrane helix</keyword>
<feature type="transmembrane region" description="Helical" evidence="9">
    <location>
        <begin position="125"/>
        <end position="151"/>
    </location>
</feature>